<accession>A0A830CA80</accession>
<dbReference type="EMBL" id="BMAC01000294">
    <property type="protein sequence ID" value="GFP92893.1"/>
    <property type="molecule type" value="Genomic_DNA"/>
</dbReference>
<dbReference type="InterPro" id="IPR002871">
    <property type="entry name" value="NIF_FeS_clus_asmbl_NifU_N"/>
</dbReference>
<evidence type="ECO:0000259" key="1">
    <source>
        <dbReference type="Pfam" id="PF01592"/>
    </source>
</evidence>
<proteinExistence type="predicted"/>
<dbReference type="SUPFAM" id="SSF82649">
    <property type="entry name" value="SufE/NifU"/>
    <property type="match status" value="1"/>
</dbReference>
<dbReference type="PANTHER" id="PTHR10093">
    <property type="entry name" value="IRON-SULFUR CLUSTER ASSEMBLY ENZYME NIFU HOMOLOG"/>
    <property type="match status" value="1"/>
</dbReference>
<dbReference type="OrthoDB" id="1925777at2759"/>
<sequence length="125" mass="13726">MLRHATSRILGQGMRSPAAPTLRMYHERVVDHYINPRNIRPFEKRDSNVGTGLVGAPACGDVMKLQIKVDEESGKTVDACFKTFRCGSAISSSSVGMCCEHEWGFNQGLSLSNHYDVCVCVIGYG</sequence>
<gene>
    <name evidence="2" type="ORF">PHJA_001433600</name>
</gene>
<dbReference type="Pfam" id="PF01592">
    <property type="entry name" value="NifU_N"/>
    <property type="match status" value="1"/>
</dbReference>
<dbReference type="Gene3D" id="3.90.1010.10">
    <property type="match status" value="1"/>
</dbReference>
<feature type="domain" description="NIF system FeS cluster assembly NifU N-terminal" evidence="1">
    <location>
        <begin position="24"/>
        <end position="95"/>
    </location>
</feature>
<evidence type="ECO:0000313" key="3">
    <source>
        <dbReference type="Proteomes" id="UP000653305"/>
    </source>
</evidence>
<evidence type="ECO:0000313" key="2">
    <source>
        <dbReference type="EMBL" id="GFP92893.1"/>
    </source>
</evidence>
<name>A0A830CA80_9LAMI</name>
<comment type="caution">
    <text evidence="2">The sequence shown here is derived from an EMBL/GenBank/DDBJ whole genome shotgun (WGS) entry which is preliminary data.</text>
</comment>
<dbReference type="Proteomes" id="UP000653305">
    <property type="component" value="Unassembled WGS sequence"/>
</dbReference>
<dbReference type="CDD" id="cd06664">
    <property type="entry name" value="IscU_like"/>
    <property type="match status" value="1"/>
</dbReference>
<protein>
    <submittedName>
        <fullName evidence="2">Iron-sulfur cluster assembly protein 1</fullName>
    </submittedName>
</protein>
<organism evidence="2 3">
    <name type="scientific">Phtheirospermum japonicum</name>
    <dbReference type="NCBI Taxonomy" id="374723"/>
    <lineage>
        <taxon>Eukaryota</taxon>
        <taxon>Viridiplantae</taxon>
        <taxon>Streptophyta</taxon>
        <taxon>Embryophyta</taxon>
        <taxon>Tracheophyta</taxon>
        <taxon>Spermatophyta</taxon>
        <taxon>Magnoliopsida</taxon>
        <taxon>eudicotyledons</taxon>
        <taxon>Gunneridae</taxon>
        <taxon>Pentapetalae</taxon>
        <taxon>asterids</taxon>
        <taxon>lamiids</taxon>
        <taxon>Lamiales</taxon>
        <taxon>Orobanchaceae</taxon>
        <taxon>Orobanchaceae incertae sedis</taxon>
        <taxon>Phtheirospermum</taxon>
    </lineage>
</organism>
<dbReference type="GO" id="GO:0005506">
    <property type="term" value="F:iron ion binding"/>
    <property type="evidence" value="ECO:0007669"/>
    <property type="project" value="InterPro"/>
</dbReference>
<dbReference type="GO" id="GO:0016226">
    <property type="term" value="P:iron-sulfur cluster assembly"/>
    <property type="evidence" value="ECO:0007669"/>
    <property type="project" value="InterPro"/>
</dbReference>
<dbReference type="GO" id="GO:0051536">
    <property type="term" value="F:iron-sulfur cluster binding"/>
    <property type="evidence" value="ECO:0007669"/>
    <property type="project" value="InterPro"/>
</dbReference>
<keyword evidence="3" id="KW-1185">Reference proteome</keyword>
<reference evidence="2" key="1">
    <citation type="submission" date="2020-07" db="EMBL/GenBank/DDBJ databases">
        <title>Ethylene signaling mediates host invasion by parasitic plants.</title>
        <authorList>
            <person name="Yoshida S."/>
        </authorList>
    </citation>
    <scope>NUCLEOTIDE SEQUENCE</scope>
    <source>
        <strain evidence="2">Okayama</strain>
    </source>
</reference>
<dbReference type="AlphaFoldDB" id="A0A830CA80"/>